<organism evidence="4 5">
    <name type="scientific">Rhodoblastus acidophilus</name>
    <name type="common">Rhodopseudomonas acidophila</name>
    <dbReference type="NCBI Taxonomy" id="1074"/>
    <lineage>
        <taxon>Bacteria</taxon>
        <taxon>Pseudomonadati</taxon>
        <taxon>Pseudomonadota</taxon>
        <taxon>Alphaproteobacteria</taxon>
        <taxon>Hyphomicrobiales</taxon>
        <taxon>Rhodoblastaceae</taxon>
        <taxon>Rhodoblastus</taxon>
    </lineage>
</organism>
<proteinExistence type="inferred from homology"/>
<dbReference type="AlphaFoldDB" id="A0A212R305"/>
<dbReference type="InterPro" id="IPR004175">
    <property type="entry name" value="RNA_CPDase"/>
</dbReference>
<dbReference type="InterPro" id="IPR014051">
    <property type="entry name" value="Phosphoesterase_HXTX"/>
</dbReference>
<evidence type="ECO:0000313" key="5">
    <source>
        <dbReference type="Proteomes" id="UP000198418"/>
    </source>
</evidence>
<dbReference type="Pfam" id="PF02834">
    <property type="entry name" value="LigT_PEase"/>
    <property type="match status" value="2"/>
</dbReference>
<dbReference type="OrthoDB" id="9793819at2"/>
<dbReference type="NCBIfam" id="TIGR02258">
    <property type="entry name" value="2_5_ligase"/>
    <property type="match status" value="1"/>
</dbReference>
<feature type="domain" description="Phosphoesterase HXTX" evidence="3">
    <location>
        <begin position="8"/>
        <end position="83"/>
    </location>
</feature>
<comment type="similarity">
    <text evidence="2">Belongs to the 2H phosphoesterase superfamily. ThpR family.</text>
</comment>
<sequence length="182" mass="19776">MPRLFSGLEIPAAIAGQLAFYRGGLAGARWIEPADYHITLRFFGDVDRHVAQVLAEDLADTERLAGGLPLALELDELGVFGGDAPRALFARVKADGLLARLANAHESLARRNGLKPETRKFAPHVTLARLRGVSARDVGMWLSERAFPLALKFEADKFVLFSSRDSVGGGPYRVEADYPFGG</sequence>
<feature type="active site" description="Proton donor" evidence="2">
    <location>
        <position position="37"/>
    </location>
</feature>
<dbReference type="Proteomes" id="UP000198418">
    <property type="component" value="Unassembled WGS sequence"/>
</dbReference>
<dbReference type="GO" id="GO:0016874">
    <property type="term" value="F:ligase activity"/>
    <property type="evidence" value="ECO:0007669"/>
    <property type="project" value="UniProtKB-KW"/>
</dbReference>
<feature type="domain" description="Phosphoesterase HXTX" evidence="3">
    <location>
        <begin position="97"/>
        <end position="170"/>
    </location>
</feature>
<keyword evidence="1 2" id="KW-0378">Hydrolase</keyword>
<evidence type="ECO:0000256" key="1">
    <source>
        <dbReference type="ARBA" id="ARBA00022801"/>
    </source>
</evidence>
<name>A0A212R305_RHOAC</name>
<dbReference type="SUPFAM" id="SSF55144">
    <property type="entry name" value="LigT-like"/>
    <property type="match status" value="1"/>
</dbReference>
<feature type="active site" description="Proton acceptor" evidence="2">
    <location>
        <position position="124"/>
    </location>
</feature>
<dbReference type="RefSeq" id="WP_088519913.1">
    <property type="nucleotide sequence ID" value="NZ_FYDG01000002.1"/>
</dbReference>
<accession>A0A212R305</accession>
<evidence type="ECO:0000313" key="4">
    <source>
        <dbReference type="EMBL" id="SNB66218.1"/>
    </source>
</evidence>
<comment type="catalytic activity">
    <reaction evidence="2">
        <text>a 3'-end 2',3'-cyclophospho-ribonucleotide-RNA + H2O = a 3'-end 2'-phospho-ribonucleotide-RNA + H(+)</text>
        <dbReference type="Rhea" id="RHEA:11828"/>
        <dbReference type="Rhea" id="RHEA-COMP:10464"/>
        <dbReference type="Rhea" id="RHEA-COMP:17353"/>
        <dbReference type="ChEBI" id="CHEBI:15377"/>
        <dbReference type="ChEBI" id="CHEBI:15378"/>
        <dbReference type="ChEBI" id="CHEBI:83064"/>
        <dbReference type="ChEBI" id="CHEBI:173113"/>
        <dbReference type="EC" id="3.1.4.58"/>
    </reaction>
</comment>
<dbReference type="GO" id="GO:0008664">
    <property type="term" value="F:RNA 2',3'-cyclic 3'-phosphodiesterase activity"/>
    <property type="evidence" value="ECO:0007669"/>
    <property type="project" value="UniProtKB-EC"/>
</dbReference>
<keyword evidence="4" id="KW-0436">Ligase</keyword>
<dbReference type="PANTHER" id="PTHR35561">
    <property type="entry name" value="RNA 2',3'-CYCLIC PHOSPHODIESTERASE"/>
    <property type="match status" value="1"/>
</dbReference>
<evidence type="ECO:0000256" key="2">
    <source>
        <dbReference type="HAMAP-Rule" id="MF_01940"/>
    </source>
</evidence>
<feature type="short sequence motif" description="HXTX 1" evidence="2">
    <location>
        <begin position="37"/>
        <end position="40"/>
    </location>
</feature>
<protein>
    <recommendedName>
        <fullName evidence="2">RNA 2',3'-cyclic phosphodiesterase</fullName>
        <shortName evidence="2">RNA 2',3'-CPDase</shortName>
        <ecNumber evidence="2">3.1.4.58</ecNumber>
    </recommendedName>
</protein>
<feature type="short sequence motif" description="HXTX 2" evidence="2">
    <location>
        <begin position="124"/>
        <end position="127"/>
    </location>
</feature>
<dbReference type="EMBL" id="FYDG01000002">
    <property type="protein sequence ID" value="SNB66218.1"/>
    <property type="molecule type" value="Genomic_DNA"/>
</dbReference>
<comment type="function">
    <text evidence="2">Hydrolyzes RNA 2',3'-cyclic phosphodiester to an RNA 2'-phosphomonoester.</text>
</comment>
<reference evidence="5" key="1">
    <citation type="submission" date="2017-06" db="EMBL/GenBank/DDBJ databases">
        <authorList>
            <person name="Varghese N."/>
            <person name="Submissions S."/>
        </authorList>
    </citation>
    <scope>NUCLEOTIDE SEQUENCE [LARGE SCALE GENOMIC DNA]</scope>
    <source>
        <strain evidence="5">DSM 137</strain>
    </source>
</reference>
<keyword evidence="5" id="KW-1185">Reference proteome</keyword>
<dbReference type="HAMAP" id="MF_01940">
    <property type="entry name" value="RNA_CPDase"/>
    <property type="match status" value="1"/>
</dbReference>
<evidence type="ECO:0000259" key="3">
    <source>
        <dbReference type="Pfam" id="PF02834"/>
    </source>
</evidence>
<dbReference type="InterPro" id="IPR009097">
    <property type="entry name" value="Cyclic_Pdiesterase"/>
</dbReference>
<dbReference type="GO" id="GO:0004113">
    <property type="term" value="F:2',3'-cyclic-nucleotide 3'-phosphodiesterase activity"/>
    <property type="evidence" value="ECO:0007669"/>
    <property type="project" value="InterPro"/>
</dbReference>
<dbReference type="PANTHER" id="PTHR35561:SF1">
    <property type="entry name" value="RNA 2',3'-CYCLIC PHOSPHODIESTERASE"/>
    <property type="match status" value="1"/>
</dbReference>
<gene>
    <name evidence="4" type="ORF">SAMN06265338_102410</name>
</gene>
<dbReference type="Gene3D" id="3.90.1140.10">
    <property type="entry name" value="Cyclic phosphodiesterase"/>
    <property type="match status" value="1"/>
</dbReference>
<dbReference type="EC" id="3.1.4.58" evidence="2"/>